<feature type="region of interest" description="Disordered" evidence="1">
    <location>
        <begin position="1"/>
        <end position="24"/>
    </location>
</feature>
<organism evidence="2 3">
    <name type="scientific">Pleuronectes platessa</name>
    <name type="common">European plaice</name>
    <dbReference type="NCBI Taxonomy" id="8262"/>
    <lineage>
        <taxon>Eukaryota</taxon>
        <taxon>Metazoa</taxon>
        <taxon>Chordata</taxon>
        <taxon>Craniata</taxon>
        <taxon>Vertebrata</taxon>
        <taxon>Euteleostomi</taxon>
        <taxon>Actinopterygii</taxon>
        <taxon>Neopterygii</taxon>
        <taxon>Teleostei</taxon>
        <taxon>Neoteleostei</taxon>
        <taxon>Acanthomorphata</taxon>
        <taxon>Carangaria</taxon>
        <taxon>Pleuronectiformes</taxon>
        <taxon>Pleuronectoidei</taxon>
        <taxon>Pleuronectidae</taxon>
        <taxon>Pleuronectes</taxon>
    </lineage>
</organism>
<evidence type="ECO:0000256" key="1">
    <source>
        <dbReference type="SAM" id="MobiDB-lite"/>
    </source>
</evidence>
<dbReference type="EMBL" id="CADEAL010000822">
    <property type="protein sequence ID" value="CAB1425634.1"/>
    <property type="molecule type" value="Genomic_DNA"/>
</dbReference>
<evidence type="ECO:0000313" key="3">
    <source>
        <dbReference type="Proteomes" id="UP001153269"/>
    </source>
</evidence>
<name>A0A9N7U5Y1_PLEPL</name>
<dbReference type="AlphaFoldDB" id="A0A9N7U5Y1"/>
<dbReference type="Proteomes" id="UP001153269">
    <property type="component" value="Unassembled WGS sequence"/>
</dbReference>
<protein>
    <submittedName>
        <fullName evidence="2">Uncharacterized protein</fullName>
    </submittedName>
</protein>
<reference evidence="2" key="1">
    <citation type="submission" date="2020-03" db="EMBL/GenBank/DDBJ databases">
        <authorList>
            <person name="Weist P."/>
        </authorList>
    </citation>
    <scope>NUCLEOTIDE SEQUENCE</scope>
</reference>
<feature type="compositionally biased region" description="Polar residues" evidence="1">
    <location>
        <begin position="1"/>
        <end position="10"/>
    </location>
</feature>
<proteinExistence type="predicted"/>
<comment type="caution">
    <text evidence="2">The sequence shown here is derived from an EMBL/GenBank/DDBJ whole genome shotgun (WGS) entry which is preliminary data.</text>
</comment>
<keyword evidence="3" id="KW-1185">Reference proteome</keyword>
<gene>
    <name evidence="2" type="ORF">PLEPLA_LOCUS13566</name>
</gene>
<evidence type="ECO:0000313" key="2">
    <source>
        <dbReference type="EMBL" id="CAB1425634.1"/>
    </source>
</evidence>
<accession>A0A9N7U5Y1</accession>
<sequence>MNLARSNISSARVLRGSVDPGSPPRRIRLMELQSGAAASSQPELLLLLRDHRLLRDDECCISWERSPIESAFEKISPT</sequence>